<evidence type="ECO:0000256" key="7">
    <source>
        <dbReference type="ARBA" id="ARBA00059736"/>
    </source>
</evidence>
<dbReference type="PANTHER" id="PTHR10803:SF3">
    <property type="entry name" value="ATPASE GET3"/>
    <property type="match status" value="1"/>
</dbReference>
<dbReference type="GO" id="GO:0015446">
    <property type="term" value="F:ATPase-coupled arsenite transmembrane transporter activity"/>
    <property type="evidence" value="ECO:0007669"/>
    <property type="project" value="UniProtKB-EC"/>
</dbReference>
<dbReference type="GO" id="GO:0016887">
    <property type="term" value="F:ATP hydrolysis activity"/>
    <property type="evidence" value="ECO:0007669"/>
    <property type="project" value="InterPro"/>
</dbReference>
<accession>A0A6J4KSV7</accession>
<dbReference type="Pfam" id="PF02374">
    <property type="entry name" value="ArsA_ATPase"/>
    <property type="match status" value="1"/>
</dbReference>
<evidence type="ECO:0000259" key="10">
    <source>
        <dbReference type="Pfam" id="PF17886"/>
    </source>
</evidence>
<keyword evidence="4" id="KW-0059">Arsenical resistance</keyword>
<evidence type="ECO:0000313" key="11">
    <source>
        <dbReference type="EMBL" id="CAA9313988.1"/>
    </source>
</evidence>
<evidence type="ECO:0000256" key="1">
    <source>
        <dbReference type="ARBA" id="ARBA00011040"/>
    </source>
</evidence>
<dbReference type="GO" id="GO:0005524">
    <property type="term" value="F:ATP binding"/>
    <property type="evidence" value="ECO:0007669"/>
    <property type="project" value="UniProtKB-KW"/>
</dbReference>
<dbReference type="EC" id="7.3.2.7" evidence="8"/>
<dbReference type="InterPro" id="IPR027417">
    <property type="entry name" value="P-loop_NTPase"/>
</dbReference>
<dbReference type="PANTHER" id="PTHR10803">
    <property type="entry name" value="ARSENICAL PUMP-DRIVING ATPASE ARSENITE-TRANSLOCATING ATPASE"/>
    <property type="match status" value="1"/>
</dbReference>
<reference evidence="11" key="1">
    <citation type="submission" date="2020-02" db="EMBL/GenBank/DDBJ databases">
        <authorList>
            <person name="Meier V. D."/>
        </authorList>
    </citation>
    <scope>NUCLEOTIDE SEQUENCE</scope>
    <source>
        <strain evidence="11">AVDCRST_MAG07</strain>
    </source>
</reference>
<evidence type="ECO:0000256" key="8">
    <source>
        <dbReference type="ARBA" id="ARBA00066752"/>
    </source>
</evidence>
<dbReference type="InterPro" id="IPR040612">
    <property type="entry name" value="ArsA_HSP20-like"/>
</dbReference>
<comment type="catalytic activity">
    <reaction evidence="6">
        <text>arsenite(in) + ATP + H2O = arsenite(out) + ADP + phosphate + H(+)</text>
        <dbReference type="Rhea" id="RHEA:11348"/>
        <dbReference type="ChEBI" id="CHEBI:15377"/>
        <dbReference type="ChEBI" id="CHEBI:15378"/>
        <dbReference type="ChEBI" id="CHEBI:29242"/>
        <dbReference type="ChEBI" id="CHEBI:30616"/>
        <dbReference type="ChEBI" id="CHEBI:43474"/>
        <dbReference type="ChEBI" id="CHEBI:456216"/>
        <dbReference type="EC" id="7.3.2.7"/>
    </reaction>
</comment>
<dbReference type="InterPro" id="IPR025723">
    <property type="entry name" value="ArsA/GET3_ATPase-like"/>
</dbReference>
<dbReference type="AlphaFoldDB" id="A0A6J4KSV7"/>
<name>A0A6J4KSV7_9ACTN</name>
<dbReference type="FunFam" id="3.40.50.300:FF:001801">
    <property type="entry name" value="Putative arsenical pump-driving ATPase"/>
    <property type="match status" value="1"/>
</dbReference>
<dbReference type="SUPFAM" id="SSF52540">
    <property type="entry name" value="P-loop containing nucleoside triphosphate hydrolases"/>
    <property type="match status" value="1"/>
</dbReference>
<proteinExistence type="inferred from homology"/>
<dbReference type="CDD" id="cd02035">
    <property type="entry name" value="ArsA"/>
    <property type="match status" value="1"/>
</dbReference>
<dbReference type="NCBIfam" id="TIGR00345">
    <property type="entry name" value="GET3_arsA_TRC40"/>
    <property type="match status" value="1"/>
</dbReference>
<evidence type="ECO:0000256" key="5">
    <source>
        <dbReference type="ARBA" id="ARBA00022967"/>
    </source>
</evidence>
<evidence type="ECO:0000256" key="6">
    <source>
        <dbReference type="ARBA" id="ARBA00052296"/>
    </source>
</evidence>
<protein>
    <recommendedName>
        <fullName evidence="8">arsenite-transporting ATPase</fullName>
        <ecNumber evidence="8">7.3.2.7</ecNumber>
    </recommendedName>
</protein>
<dbReference type="InterPro" id="IPR016300">
    <property type="entry name" value="ATPase_ArsA/GET3"/>
</dbReference>
<keyword evidence="5" id="KW-1278">Translocase</keyword>
<sequence length="404" mass="42888">MQPQTPAPGATRVLLFTGKGGVGKTTASAATAAAAAARGSKTLVLSTDPAHSLADAFGTPLTGSPTELDTGLYALQVDTQAAFEQSWRDVQGYLLGLLERAGVDALQAEELTVLPGAEEVLALLELTRQVTTGPWDLVVVDCAPTGETLRLLALPEALSWYVQRVFPAQRRALRAVRPLLSRVSGPAVPRDDLFDAVERLHRELLQVRAVLTAPTTSVRVVLTPEAVVVAEARRTLTSLALYGYRVDALIANRVFPAGSSEPFLAGWAHAQAEQLARVRADVGELPVLESPYRACEPVGLPALTELGQALHGGADPAGGASEAQLVQVERTTDGFALSLALPLAQREDLQLSRSGDELVVTVAGHRRVLALPSALRRCVVAGAVLADGRLRVRFEPDPALWMQR</sequence>
<dbReference type="Gene3D" id="2.60.40.790">
    <property type="match status" value="1"/>
</dbReference>
<evidence type="ECO:0000256" key="4">
    <source>
        <dbReference type="ARBA" id="ARBA00022849"/>
    </source>
</evidence>
<keyword evidence="2" id="KW-0547">Nucleotide-binding</keyword>
<keyword evidence="3" id="KW-0067">ATP-binding</keyword>
<feature type="domain" description="ArsA HSP20-like" evidence="10">
    <location>
        <begin position="333"/>
        <end position="394"/>
    </location>
</feature>
<gene>
    <name evidence="11" type="ORF">AVDCRST_MAG07-714</name>
</gene>
<comment type="similarity">
    <text evidence="1">Belongs to the arsA ATPase family.</text>
</comment>
<organism evidence="11">
    <name type="scientific">uncultured Frankineae bacterium</name>
    <dbReference type="NCBI Taxonomy" id="437475"/>
    <lineage>
        <taxon>Bacteria</taxon>
        <taxon>Bacillati</taxon>
        <taxon>Actinomycetota</taxon>
        <taxon>Actinomycetes</taxon>
        <taxon>Frankiales</taxon>
        <taxon>environmental samples</taxon>
    </lineage>
</organism>
<evidence type="ECO:0000259" key="9">
    <source>
        <dbReference type="Pfam" id="PF02374"/>
    </source>
</evidence>
<dbReference type="EMBL" id="CADCUB010000039">
    <property type="protein sequence ID" value="CAA9313988.1"/>
    <property type="molecule type" value="Genomic_DNA"/>
</dbReference>
<dbReference type="Pfam" id="PF17886">
    <property type="entry name" value="ArsA_HSP20"/>
    <property type="match status" value="1"/>
</dbReference>
<dbReference type="Gene3D" id="3.40.50.300">
    <property type="entry name" value="P-loop containing nucleotide triphosphate hydrolases"/>
    <property type="match status" value="1"/>
</dbReference>
<comment type="function">
    <text evidence="7">Anion-transporting ATPase. Catalyzes the extrusion of arsenite.</text>
</comment>
<feature type="domain" description="ArsA/GET3 Anion-transporting ATPase-like" evidence="9">
    <location>
        <begin position="11"/>
        <end position="311"/>
    </location>
</feature>
<keyword evidence="11" id="KW-0378">Hydrolase</keyword>
<evidence type="ECO:0000256" key="2">
    <source>
        <dbReference type="ARBA" id="ARBA00022741"/>
    </source>
</evidence>
<dbReference type="InterPro" id="IPR008978">
    <property type="entry name" value="HSP20-like_chaperone"/>
</dbReference>
<evidence type="ECO:0000256" key="3">
    <source>
        <dbReference type="ARBA" id="ARBA00022840"/>
    </source>
</evidence>